<dbReference type="Proteomes" id="UP001305414">
    <property type="component" value="Unassembled WGS sequence"/>
</dbReference>
<dbReference type="PANTHER" id="PTHR10622">
    <property type="entry name" value="HET DOMAIN-CONTAINING PROTEIN"/>
    <property type="match status" value="1"/>
</dbReference>
<feature type="domain" description="Heterokaryon incompatibility" evidence="1">
    <location>
        <begin position="40"/>
        <end position="148"/>
    </location>
</feature>
<reference evidence="2 3" key="1">
    <citation type="submission" date="2023-10" db="EMBL/GenBank/DDBJ databases">
        <title>Draft genome sequence of Xylaria bambusicola isolate GMP-LS, the root and basal stem rot pathogen of sugarcane in Indonesia.</title>
        <authorList>
            <person name="Selvaraj P."/>
            <person name="Muralishankar V."/>
            <person name="Muruganantham S."/>
            <person name="Sp S."/>
            <person name="Haryani S."/>
            <person name="Lau K.J.X."/>
            <person name="Naqvi N.I."/>
        </authorList>
    </citation>
    <scope>NUCLEOTIDE SEQUENCE [LARGE SCALE GENOMIC DNA]</scope>
    <source>
        <strain evidence="2">GMP-LS</strain>
    </source>
</reference>
<keyword evidence="3" id="KW-1185">Reference proteome</keyword>
<gene>
    <name evidence="2" type="ORF">RRF57_005879</name>
</gene>
<dbReference type="PANTHER" id="PTHR10622:SF12">
    <property type="entry name" value="HET DOMAIN-CONTAINING PROTEIN"/>
    <property type="match status" value="1"/>
</dbReference>
<organism evidence="2 3">
    <name type="scientific">Xylaria bambusicola</name>
    <dbReference type="NCBI Taxonomy" id="326684"/>
    <lineage>
        <taxon>Eukaryota</taxon>
        <taxon>Fungi</taxon>
        <taxon>Dikarya</taxon>
        <taxon>Ascomycota</taxon>
        <taxon>Pezizomycotina</taxon>
        <taxon>Sordariomycetes</taxon>
        <taxon>Xylariomycetidae</taxon>
        <taxon>Xylariales</taxon>
        <taxon>Xylariaceae</taxon>
        <taxon>Xylaria</taxon>
    </lineage>
</organism>
<sequence length="266" mass="31172">MRLINATKVVNDFKIEFIASLSENEDHDDSDLDGNPRPKYAILSHTWGWKDEAYGKWAHKADEVTYNDCYNFSDPFEESLHPDKQKAYRKIYYTCRRALDFGCDYVWIDSCCTNKSNSAEPTESINSLFRWYSDAAVCLVYLVDSPDSDYDHSNPKRCLYTIQNQPCRWFSRCWILQELLASRRMEFYSHEWDLIGTLEDEESTSSGWLVKEISEITKVDTEALLGRVSLWEYSIEAKMSWASRRKSGRPEDMAYSLLGVFDIHMR</sequence>
<evidence type="ECO:0000313" key="3">
    <source>
        <dbReference type="Proteomes" id="UP001305414"/>
    </source>
</evidence>
<dbReference type="AlphaFoldDB" id="A0AAN7UR42"/>
<comment type="caution">
    <text evidence="2">The sequence shown here is derived from an EMBL/GenBank/DDBJ whole genome shotgun (WGS) entry which is preliminary data.</text>
</comment>
<dbReference type="EMBL" id="JAWHQM010000015">
    <property type="protein sequence ID" value="KAK5630164.1"/>
    <property type="molecule type" value="Genomic_DNA"/>
</dbReference>
<accession>A0AAN7UR42</accession>
<dbReference type="InterPro" id="IPR010730">
    <property type="entry name" value="HET"/>
</dbReference>
<dbReference type="Pfam" id="PF06985">
    <property type="entry name" value="HET"/>
    <property type="match status" value="1"/>
</dbReference>
<name>A0AAN7UR42_9PEZI</name>
<protein>
    <recommendedName>
        <fullName evidence="1">Heterokaryon incompatibility domain-containing protein</fullName>
    </recommendedName>
</protein>
<proteinExistence type="predicted"/>
<evidence type="ECO:0000313" key="2">
    <source>
        <dbReference type="EMBL" id="KAK5630164.1"/>
    </source>
</evidence>
<evidence type="ECO:0000259" key="1">
    <source>
        <dbReference type="Pfam" id="PF06985"/>
    </source>
</evidence>